<comment type="domain">
    <text evidence="4">The Q motif is unique to and characteristic of the DEAD box family of RNA helicases and controls ATP binding and hydrolysis.</text>
</comment>
<dbReference type="EC" id="3.6.4.13" evidence="4"/>
<evidence type="ECO:0000256" key="1">
    <source>
        <dbReference type="ARBA" id="ARBA00022741"/>
    </source>
</evidence>
<evidence type="ECO:0000259" key="5">
    <source>
        <dbReference type="Pfam" id="PF00270"/>
    </source>
</evidence>
<organism evidence="6 7">
    <name type="scientific">Beta vulgaris subsp. vulgaris</name>
    <name type="common">Beet</name>
    <dbReference type="NCBI Taxonomy" id="3555"/>
    <lineage>
        <taxon>Eukaryota</taxon>
        <taxon>Viridiplantae</taxon>
        <taxon>Streptophyta</taxon>
        <taxon>Embryophyta</taxon>
        <taxon>Tracheophyta</taxon>
        <taxon>Spermatophyta</taxon>
        <taxon>Magnoliopsida</taxon>
        <taxon>eudicotyledons</taxon>
        <taxon>Gunneridae</taxon>
        <taxon>Pentapetalae</taxon>
        <taxon>Caryophyllales</taxon>
        <taxon>Chenopodiaceae</taxon>
        <taxon>Betoideae</taxon>
        <taxon>Beta</taxon>
    </lineage>
</organism>
<evidence type="ECO:0000256" key="4">
    <source>
        <dbReference type="RuleBase" id="RU365068"/>
    </source>
</evidence>
<dbReference type="GO" id="GO:0003723">
    <property type="term" value="F:RNA binding"/>
    <property type="evidence" value="ECO:0007669"/>
    <property type="project" value="UniProtKB-UniRule"/>
</dbReference>
<accession>A0A0J8E8L6</accession>
<keyword evidence="3 4" id="KW-0067">ATP-binding</keyword>
<comment type="similarity">
    <text evidence="4">Belongs to the DEAD box helicase family.</text>
</comment>
<dbReference type="InterPro" id="IPR011545">
    <property type="entry name" value="DEAD/DEAH_box_helicase_dom"/>
</dbReference>
<dbReference type="PANTHER" id="PTHR24031">
    <property type="entry name" value="RNA HELICASE"/>
    <property type="match status" value="1"/>
</dbReference>
<keyword evidence="4" id="KW-0694">RNA-binding</keyword>
<comment type="function">
    <text evidence="4">RNA helicase.</text>
</comment>
<dbReference type="EMBL" id="KQ090218">
    <property type="protein sequence ID" value="KMS99475.1"/>
    <property type="molecule type" value="Genomic_DNA"/>
</dbReference>
<gene>
    <name evidence="6" type="ORF">BVRB_2g044680</name>
</gene>
<evidence type="ECO:0000313" key="6">
    <source>
        <dbReference type="EMBL" id="KMS99475.1"/>
    </source>
</evidence>
<evidence type="ECO:0000313" key="7">
    <source>
        <dbReference type="Proteomes" id="UP000035740"/>
    </source>
</evidence>
<dbReference type="Gramene" id="KMS99475">
    <property type="protein sequence ID" value="KMS99475"/>
    <property type="gene ID" value="BVRB_2g044680"/>
</dbReference>
<keyword evidence="7" id="KW-1185">Reference proteome</keyword>
<keyword evidence="4" id="KW-0347">Helicase</keyword>
<evidence type="ECO:0000256" key="2">
    <source>
        <dbReference type="ARBA" id="ARBA00022801"/>
    </source>
</evidence>
<dbReference type="InterPro" id="IPR027417">
    <property type="entry name" value="P-loop_NTPase"/>
</dbReference>
<dbReference type="Gene3D" id="3.40.50.300">
    <property type="entry name" value="P-loop containing nucleotide triphosphate hydrolases"/>
    <property type="match status" value="1"/>
</dbReference>
<comment type="catalytic activity">
    <reaction evidence="4">
        <text>ATP + H2O = ADP + phosphate + H(+)</text>
        <dbReference type="Rhea" id="RHEA:13065"/>
        <dbReference type="ChEBI" id="CHEBI:15377"/>
        <dbReference type="ChEBI" id="CHEBI:15378"/>
        <dbReference type="ChEBI" id="CHEBI:30616"/>
        <dbReference type="ChEBI" id="CHEBI:43474"/>
        <dbReference type="ChEBI" id="CHEBI:456216"/>
        <dbReference type="EC" id="3.6.4.13"/>
    </reaction>
</comment>
<keyword evidence="2 4" id="KW-0378">Hydrolase</keyword>
<reference evidence="6 7" key="1">
    <citation type="journal article" date="2014" name="Nature">
        <title>The genome of the recently domesticated crop plant sugar beet (Beta vulgaris).</title>
        <authorList>
            <person name="Dohm J.C."/>
            <person name="Minoche A.E."/>
            <person name="Holtgrawe D."/>
            <person name="Capella-Gutierrez S."/>
            <person name="Zakrzewski F."/>
            <person name="Tafer H."/>
            <person name="Rupp O."/>
            <person name="Sorensen T.R."/>
            <person name="Stracke R."/>
            <person name="Reinhardt R."/>
            <person name="Goesmann A."/>
            <person name="Kraft T."/>
            <person name="Schulz B."/>
            <person name="Stadler P.F."/>
            <person name="Schmidt T."/>
            <person name="Gabaldon T."/>
            <person name="Lehrach H."/>
            <person name="Weisshaar B."/>
            <person name="Himmelbauer H."/>
        </authorList>
    </citation>
    <scope>NUCLEOTIDE SEQUENCE [LARGE SCALE GENOMIC DNA]</scope>
    <source>
        <tissue evidence="6">Taproot</tissue>
    </source>
</reference>
<name>A0A0J8E8L6_BETVV</name>
<sequence>MAKEEATSNPNKALTNTRFSDLKPELSEPVLEALNHGGFEHCTPVQAATIPLLCSYKDVAVDAATGSGKTLAFVVPLVEILRRSTSSPKPHQDDQRCPVVIPKELGGWCRTLLEDDSA</sequence>
<proteinExistence type="inferred from homology"/>
<dbReference type="Pfam" id="PF00270">
    <property type="entry name" value="DEAD"/>
    <property type="match status" value="1"/>
</dbReference>
<feature type="domain" description="DEAD/DEAH-box helicase" evidence="5">
    <location>
        <begin position="43"/>
        <end position="90"/>
    </location>
</feature>
<dbReference type="GO" id="GO:0005524">
    <property type="term" value="F:ATP binding"/>
    <property type="evidence" value="ECO:0007669"/>
    <property type="project" value="UniProtKB-UniRule"/>
</dbReference>
<protein>
    <recommendedName>
        <fullName evidence="4">ATP-dependent RNA helicase</fullName>
        <ecNumber evidence="4">3.6.4.13</ecNumber>
    </recommendedName>
</protein>
<evidence type="ECO:0000256" key="3">
    <source>
        <dbReference type="ARBA" id="ARBA00022840"/>
    </source>
</evidence>
<dbReference type="Proteomes" id="UP000035740">
    <property type="component" value="Unassembled WGS sequence"/>
</dbReference>
<dbReference type="OrthoDB" id="7396459at2759"/>
<keyword evidence="1 4" id="KW-0547">Nucleotide-binding</keyword>
<dbReference type="SUPFAM" id="SSF52540">
    <property type="entry name" value="P-loop containing nucleoside triphosphate hydrolases"/>
    <property type="match status" value="1"/>
</dbReference>
<dbReference type="GO" id="GO:0003724">
    <property type="term" value="F:RNA helicase activity"/>
    <property type="evidence" value="ECO:0007669"/>
    <property type="project" value="UniProtKB-EC"/>
</dbReference>
<dbReference type="AlphaFoldDB" id="A0A0J8E8L6"/>
<dbReference type="GO" id="GO:0016787">
    <property type="term" value="F:hydrolase activity"/>
    <property type="evidence" value="ECO:0007669"/>
    <property type="project" value="UniProtKB-KW"/>
</dbReference>